<dbReference type="OrthoDB" id="276515at2759"/>
<dbReference type="EMBL" id="KN773024">
    <property type="protein sequence ID" value="KIH45298.1"/>
    <property type="molecule type" value="Genomic_DNA"/>
</dbReference>
<dbReference type="Proteomes" id="UP000054047">
    <property type="component" value="Unassembled WGS sequence"/>
</dbReference>
<dbReference type="PANTHER" id="PTHR41349">
    <property type="match status" value="1"/>
</dbReference>
<evidence type="ECO:0000313" key="1">
    <source>
        <dbReference type="EMBL" id="KIH45298.1"/>
    </source>
</evidence>
<sequence>MFGPLAAQMKMVESADQLLSVELLSGRVKNAQEVLDHPLTNDWQRKNQPVVVAGDFNTPSHLDWIEATR</sequence>
<evidence type="ECO:0000313" key="2">
    <source>
        <dbReference type="Proteomes" id="UP000054047"/>
    </source>
</evidence>
<name>A0A0C2BN85_9BILA</name>
<dbReference type="PANTHER" id="PTHR41349:SF1">
    <property type="entry name" value="PROTEIN CBG08683"/>
    <property type="match status" value="1"/>
</dbReference>
<gene>
    <name evidence="1" type="ORF">ANCDUO_24663</name>
</gene>
<accession>A0A0C2BN85</accession>
<proteinExistence type="predicted"/>
<keyword evidence="2" id="KW-1185">Reference proteome</keyword>
<organism evidence="1 2">
    <name type="scientific">Ancylostoma duodenale</name>
    <dbReference type="NCBI Taxonomy" id="51022"/>
    <lineage>
        <taxon>Eukaryota</taxon>
        <taxon>Metazoa</taxon>
        <taxon>Ecdysozoa</taxon>
        <taxon>Nematoda</taxon>
        <taxon>Chromadorea</taxon>
        <taxon>Rhabditida</taxon>
        <taxon>Rhabditina</taxon>
        <taxon>Rhabditomorpha</taxon>
        <taxon>Strongyloidea</taxon>
        <taxon>Ancylostomatidae</taxon>
        <taxon>Ancylostomatinae</taxon>
        <taxon>Ancylostoma</taxon>
    </lineage>
</organism>
<reference evidence="1 2" key="1">
    <citation type="submission" date="2013-12" db="EMBL/GenBank/DDBJ databases">
        <title>Draft genome of the parsitic nematode Ancylostoma duodenale.</title>
        <authorList>
            <person name="Mitreva M."/>
        </authorList>
    </citation>
    <scope>NUCLEOTIDE SEQUENCE [LARGE SCALE GENOMIC DNA]</scope>
    <source>
        <strain evidence="1 2">Zhejiang</strain>
    </source>
</reference>
<evidence type="ECO:0008006" key="3">
    <source>
        <dbReference type="Google" id="ProtNLM"/>
    </source>
</evidence>
<dbReference type="AlphaFoldDB" id="A0A0C2BN85"/>
<protein>
    <recommendedName>
        <fullName evidence="3">Endonuclease/exonuclease/phosphatase domain-containing protein</fullName>
    </recommendedName>
</protein>